<protein>
    <submittedName>
        <fullName evidence="1">Uncharacterized protein</fullName>
    </submittedName>
</protein>
<accession>A0ACB9PCU8</accession>
<evidence type="ECO:0000313" key="2">
    <source>
        <dbReference type="Proteomes" id="UP000828941"/>
    </source>
</evidence>
<evidence type="ECO:0000313" key="1">
    <source>
        <dbReference type="EMBL" id="KAI4346181.1"/>
    </source>
</evidence>
<proteinExistence type="predicted"/>
<gene>
    <name evidence="1" type="ORF">L6164_013253</name>
</gene>
<name>A0ACB9PCU8_BAUVA</name>
<reference evidence="1 2" key="1">
    <citation type="journal article" date="2022" name="DNA Res.">
        <title>Chromosomal-level genome assembly of the orchid tree Bauhinia variegata (Leguminosae; Cercidoideae) supports the allotetraploid origin hypothesis of Bauhinia.</title>
        <authorList>
            <person name="Zhong Y."/>
            <person name="Chen Y."/>
            <person name="Zheng D."/>
            <person name="Pang J."/>
            <person name="Liu Y."/>
            <person name="Luo S."/>
            <person name="Meng S."/>
            <person name="Qian L."/>
            <person name="Wei D."/>
            <person name="Dai S."/>
            <person name="Zhou R."/>
        </authorList>
    </citation>
    <scope>NUCLEOTIDE SEQUENCE [LARGE SCALE GENOMIC DNA]</scope>
    <source>
        <strain evidence="1">BV-YZ2020</strain>
    </source>
</reference>
<organism evidence="1 2">
    <name type="scientific">Bauhinia variegata</name>
    <name type="common">Purple orchid tree</name>
    <name type="synonym">Phanera variegata</name>
    <dbReference type="NCBI Taxonomy" id="167791"/>
    <lineage>
        <taxon>Eukaryota</taxon>
        <taxon>Viridiplantae</taxon>
        <taxon>Streptophyta</taxon>
        <taxon>Embryophyta</taxon>
        <taxon>Tracheophyta</taxon>
        <taxon>Spermatophyta</taxon>
        <taxon>Magnoliopsida</taxon>
        <taxon>eudicotyledons</taxon>
        <taxon>Gunneridae</taxon>
        <taxon>Pentapetalae</taxon>
        <taxon>rosids</taxon>
        <taxon>fabids</taxon>
        <taxon>Fabales</taxon>
        <taxon>Fabaceae</taxon>
        <taxon>Cercidoideae</taxon>
        <taxon>Cercideae</taxon>
        <taxon>Bauhiniinae</taxon>
        <taxon>Bauhinia</taxon>
    </lineage>
</organism>
<keyword evidence="2" id="KW-1185">Reference proteome</keyword>
<dbReference type="Proteomes" id="UP000828941">
    <property type="component" value="Chromosome 5"/>
</dbReference>
<sequence length="339" mass="38153">MITAKDKLVKFVSLAIPTYLWEWTSWSNIPTMASDRLKPGDFLDTAGKLLSENEISPILLDNGNFVLQELHPNGSTKRFLWQSFDYPSDTLLPEMKLGVNYKTGHSWSLASWLTKRYPSPEQLAGKNVATMLVLDIGICLLKMKLVAFLFMETADESTYFVLKNSEMEHKGTKRWIWVSAVIAGALLMSCAGIIYLARKRRKAQTKTTADAVHDLVTFYGSGDVNELSKEENGHGITAWDLWKDGLGLDMLDPSMNGSFISEQVLRCIHVALLCTQERPVDRPSMSDVLSMLTNESAVLPLPKRPAFYFRKMSNVAAVCLQKSENILRNDFFVSDLQAR</sequence>
<comment type="caution">
    <text evidence="1">The sequence shown here is derived from an EMBL/GenBank/DDBJ whole genome shotgun (WGS) entry which is preliminary data.</text>
</comment>
<dbReference type="EMBL" id="CM039430">
    <property type="protein sequence ID" value="KAI4346181.1"/>
    <property type="molecule type" value="Genomic_DNA"/>
</dbReference>